<keyword evidence="2" id="KW-0812">Transmembrane</keyword>
<proteinExistence type="predicted"/>
<feature type="compositionally biased region" description="Basic and acidic residues" evidence="1">
    <location>
        <begin position="945"/>
        <end position="976"/>
    </location>
</feature>
<feature type="compositionally biased region" description="Basic and acidic residues" evidence="1">
    <location>
        <begin position="877"/>
        <end position="892"/>
    </location>
</feature>
<keyword evidence="4" id="KW-1185">Reference proteome</keyword>
<evidence type="ECO:0000313" key="3">
    <source>
        <dbReference type="EMBL" id="EFJ00054.1"/>
    </source>
</evidence>
<dbReference type="RefSeq" id="XP_003034956.1">
    <property type="nucleotide sequence ID" value="XM_003034910.1"/>
</dbReference>
<reference evidence="3 4" key="1">
    <citation type="journal article" date="2010" name="Nat. Biotechnol.">
        <title>Genome sequence of the model mushroom Schizophyllum commune.</title>
        <authorList>
            <person name="Ohm R.A."/>
            <person name="de Jong J.F."/>
            <person name="Lugones L.G."/>
            <person name="Aerts A."/>
            <person name="Kothe E."/>
            <person name="Stajich J.E."/>
            <person name="de Vries R.P."/>
            <person name="Record E."/>
            <person name="Levasseur A."/>
            <person name="Baker S.E."/>
            <person name="Bartholomew K.A."/>
            <person name="Coutinho P.M."/>
            <person name="Erdmann S."/>
            <person name="Fowler T.J."/>
            <person name="Gathman A.C."/>
            <person name="Lombard V."/>
            <person name="Henrissat B."/>
            <person name="Knabe N."/>
            <person name="Kuees U."/>
            <person name="Lilly W.W."/>
            <person name="Lindquist E."/>
            <person name="Lucas S."/>
            <person name="Magnuson J.K."/>
            <person name="Piumi F."/>
            <person name="Raudaskoski M."/>
            <person name="Salamov A."/>
            <person name="Schmutz J."/>
            <person name="Schwarze F.W.M.R."/>
            <person name="vanKuyk P.A."/>
            <person name="Horton J.S."/>
            <person name="Grigoriev I.V."/>
            <person name="Woesten H.A.B."/>
        </authorList>
    </citation>
    <scope>NUCLEOTIDE SEQUENCE [LARGE SCALE GENOMIC DNA]</scope>
    <source>
        <strain evidence="4">H4-8 / FGSC 9210</strain>
    </source>
</reference>
<dbReference type="AlphaFoldDB" id="D8PVJ8"/>
<protein>
    <submittedName>
        <fullName evidence="3">Uncharacterized protein</fullName>
    </submittedName>
</protein>
<feature type="region of interest" description="Disordered" evidence="1">
    <location>
        <begin position="672"/>
        <end position="721"/>
    </location>
</feature>
<dbReference type="OrthoDB" id="4838853at2759"/>
<dbReference type="GeneID" id="9587501"/>
<name>D8PVJ8_SCHCM</name>
<feature type="compositionally biased region" description="Basic and acidic residues" evidence="1">
    <location>
        <begin position="1072"/>
        <end position="1084"/>
    </location>
</feature>
<keyword evidence="2" id="KW-0472">Membrane</keyword>
<evidence type="ECO:0000256" key="1">
    <source>
        <dbReference type="SAM" id="MobiDB-lite"/>
    </source>
</evidence>
<feature type="compositionally biased region" description="Basic and acidic residues" evidence="1">
    <location>
        <begin position="470"/>
        <end position="483"/>
    </location>
</feature>
<accession>D8PVJ8</accession>
<feature type="region of interest" description="Disordered" evidence="1">
    <location>
        <begin position="259"/>
        <end position="278"/>
    </location>
</feature>
<evidence type="ECO:0000313" key="4">
    <source>
        <dbReference type="Proteomes" id="UP000007431"/>
    </source>
</evidence>
<keyword evidence="2" id="KW-1133">Transmembrane helix</keyword>
<dbReference type="VEuPathDB" id="FungiDB:SCHCODRAFT_02683206"/>
<feature type="transmembrane region" description="Helical" evidence="2">
    <location>
        <begin position="790"/>
        <end position="810"/>
    </location>
</feature>
<dbReference type="InParanoid" id="D8PVJ8"/>
<evidence type="ECO:0000256" key="2">
    <source>
        <dbReference type="SAM" id="Phobius"/>
    </source>
</evidence>
<feature type="transmembrane region" description="Helical" evidence="2">
    <location>
        <begin position="816"/>
        <end position="838"/>
    </location>
</feature>
<dbReference type="eggNOG" id="ENOG502SJUV">
    <property type="taxonomic scope" value="Eukaryota"/>
</dbReference>
<gene>
    <name evidence="3" type="ORF">SCHCODRAFT_255946</name>
</gene>
<feature type="compositionally biased region" description="Basic and acidic residues" evidence="1">
    <location>
        <begin position="1014"/>
        <end position="1050"/>
    </location>
</feature>
<feature type="compositionally biased region" description="Basic residues" evidence="1">
    <location>
        <begin position="460"/>
        <end position="469"/>
    </location>
</feature>
<feature type="compositionally biased region" description="Basic and acidic residues" evidence="1">
    <location>
        <begin position="422"/>
        <end position="431"/>
    </location>
</feature>
<sequence length="1106" mass="123847">MAHLTESPPAYTLTSAAPLKDVKGPTEDIFSLPVDEIVRRALRRLSAHTHLILWGAHLDQRMGLPRIQKNFTFLVPDDKLETLSAILSQMNLPVTTLPNHLVRSEGDFLRRGRLHRATRATDSYGMQCIHLVPASLAGYTEDELEPTPLDGTLVTLYVPRPSAVYAGILRMMLKYRKFCPERYKLQSDLELLVYYNLLGLEKMSAGHDIEDSEMEQRSEEAAERIRGWGRAGQWREGEEWMEDALVGIVKGEKDIASLPHIGSTADGKTARTPKPLARMDDSSETIAPARQQQQARPVGSGPVSMLPSRLQCRAHAVLATLMLKSSKPLRVVRVPPGIVGCRFREVQVWRISGPSGEFTSLAPYMLPLNGFSPRAPPRYAKQAMTTTTPPAMAGSTAPPTHLTADAAVDTTTTMTPTPTSEPSEKAPRLQDPETQAPPTGFAHRYLPRFIPFFATFQRPRRPRDRRRLREKAGDEHDSADEVPRPSMTGKAGQTFYVIRPEPPALHFKFKPRNPLLYFLFLVSCNVILPVLLFYPLINFTPLELRDVVGISSSALGLSSCFDAPMRLWKLTKHRTSFGPLNSTRWFHLDFSMWFYTTAMLVFAIPLIIAPTVPVYDMFNMATVMLILPAGVMFALTIIPLSPRLENWRRRAVPIQITSDGVVKAAPVGLRVQPVTPGTTAPSDNTSATHIEQPRPPPTTHFYEAFDDDEDPNQGHAPYTAVDAEHAAPYTTPYLPSEEDPDDTRVKPAMFYIIEDIVAVDFGYRRPWRRRLRARWRASPPFREHMRRQTAYWVFASIFHAGITAATTWGSSFRFAFGWNLGMFFMWALIAGYCSWLLAQHELENEHTWWVDRERALWADARARAGLKLAPSQAHAVTSEKDAEKAEEEKHASGVEGRTAPAEGRNAAGQIVDGIEIVGEPEEIPSPTSVTSHASRMDRSYSLPAVEHRARFSDDRDRVSGERGRPGRPSLHGEHSEPAPITDDSVEIVGVRDHHGRLRAAQREAGAPDAPGVVRLDEVRRSKSEHGRSKSERRRSEGGERRRLDESGRSKSERRRSMGSGLRRRSESRRRHSEQGPRPVERSKSEGGTSASKDEGEGEDGSEEKKE</sequence>
<feature type="compositionally biased region" description="Acidic residues" evidence="1">
    <location>
        <begin position="1095"/>
        <end position="1106"/>
    </location>
</feature>
<feature type="region of interest" description="Disordered" evidence="1">
    <location>
        <begin position="411"/>
        <end position="441"/>
    </location>
</feature>
<feature type="region of interest" description="Disordered" evidence="1">
    <location>
        <begin position="460"/>
        <end position="486"/>
    </location>
</feature>
<dbReference type="Proteomes" id="UP000007431">
    <property type="component" value="Unassembled WGS sequence"/>
</dbReference>
<feature type="transmembrane region" description="Helical" evidence="2">
    <location>
        <begin position="515"/>
        <end position="535"/>
    </location>
</feature>
<dbReference type="PANTHER" id="PTHR42024:SF1">
    <property type="entry name" value="AMINO ACID PERMEASE_ SLC12A DOMAIN-CONTAINING PROTEIN"/>
    <property type="match status" value="1"/>
</dbReference>
<feature type="transmembrane region" description="Helical" evidence="2">
    <location>
        <begin position="586"/>
        <end position="608"/>
    </location>
</feature>
<organism evidence="4">
    <name type="scientific">Schizophyllum commune (strain H4-8 / FGSC 9210)</name>
    <name type="common">Split gill fungus</name>
    <dbReference type="NCBI Taxonomy" id="578458"/>
    <lineage>
        <taxon>Eukaryota</taxon>
        <taxon>Fungi</taxon>
        <taxon>Dikarya</taxon>
        <taxon>Basidiomycota</taxon>
        <taxon>Agaricomycotina</taxon>
        <taxon>Agaricomycetes</taxon>
        <taxon>Agaricomycetidae</taxon>
        <taxon>Agaricales</taxon>
        <taxon>Schizophyllaceae</taxon>
        <taxon>Schizophyllum</taxon>
    </lineage>
</organism>
<feature type="compositionally biased region" description="Polar residues" evidence="1">
    <location>
        <begin position="675"/>
        <end position="689"/>
    </location>
</feature>
<feature type="compositionally biased region" description="Basic residues" evidence="1">
    <location>
        <begin position="1061"/>
        <end position="1071"/>
    </location>
</feature>
<feature type="region of interest" description="Disordered" evidence="1">
    <location>
        <begin position="869"/>
        <end position="1106"/>
    </location>
</feature>
<dbReference type="PANTHER" id="PTHR42024">
    <property type="entry name" value="AMINO ACID PERMEASE_ SLC12A DOMAIN-CONTAINING PROTEIN"/>
    <property type="match status" value="1"/>
</dbReference>
<dbReference type="EMBL" id="GL377303">
    <property type="protein sequence ID" value="EFJ00054.1"/>
    <property type="molecule type" value="Genomic_DNA"/>
</dbReference>
<dbReference type="KEGG" id="scm:SCHCO_02683206"/>
<dbReference type="HOGENOM" id="CLU_282440_0_0_1"/>
<feature type="transmembrane region" description="Helical" evidence="2">
    <location>
        <begin position="620"/>
        <end position="640"/>
    </location>
</feature>